<feature type="transmembrane region" description="Helical" evidence="1">
    <location>
        <begin position="98"/>
        <end position="120"/>
    </location>
</feature>
<keyword evidence="3" id="KW-1185">Reference proteome</keyword>
<organism evidence="2 3">
    <name type="scientific">Granulicella aggregans</name>
    <dbReference type="NCBI Taxonomy" id="474949"/>
    <lineage>
        <taxon>Bacteria</taxon>
        <taxon>Pseudomonadati</taxon>
        <taxon>Acidobacteriota</taxon>
        <taxon>Terriglobia</taxon>
        <taxon>Terriglobales</taxon>
        <taxon>Acidobacteriaceae</taxon>
        <taxon>Granulicella</taxon>
    </lineage>
</organism>
<dbReference type="GO" id="GO:1901530">
    <property type="term" value="P:response to hypochlorite"/>
    <property type="evidence" value="ECO:0007669"/>
    <property type="project" value="TreeGrafter"/>
</dbReference>
<protein>
    <submittedName>
        <fullName evidence="2">Putative membrane protein YkgB</fullName>
    </submittedName>
</protein>
<feature type="transmembrane region" description="Helical" evidence="1">
    <location>
        <begin position="27"/>
        <end position="46"/>
    </location>
</feature>
<dbReference type="Proteomes" id="UP000540989">
    <property type="component" value="Unassembled WGS sequence"/>
</dbReference>
<reference evidence="2 3" key="1">
    <citation type="submission" date="2020-08" db="EMBL/GenBank/DDBJ databases">
        <title>Genomic Encyclopedia of Type Strains, Phase IV (KMG-V): Genome sequencing to study the core and pangenomes of soil and plant-associated prokaryotes.</title>
        <authorList>
            <person name="Whitman W."/>
        </authorList>
    </citation>
    <scope>NUCLEOTIDE SEQUENCE [LARGE SCALE GENOMIC DNA]</scope>
    <source>
        <strain evidence="2 3">M8UP14</strain>
    </source>
</reference>
<gene>
    <name evidence="2" type="ORF">HDF16_004804</name>
</gene>
<dbReference type="Pfam" id="PF04224">
    <property type="entry name" value="DUF417"/>
    <property type="match status" value="1"/>
</dbReference>
<dbReference type="RefSeq" id="WP_184222136.1">
    <property type="nucleotide sequence ID" value="NZ_JACHIP010000009.1"/>
</dbReference>
<dbReference type="GO" id="GO:0005886">
    <property type="term" value="C:plasma membrane"/>
    <property type="evidence" value="ECO:0007669"/>
    <property type="project" value="TreeGrafter"/>
</dbReference>
<evidence type="ECO:0000313" key="2">
    <source>
        <dbReference type="EMBL" id="MBB5060068.1"/>
    </source>
</evidence>
<keyword evidence="1" id="KW-1133">Transmembrane helix</keyword>
<feature type="transmembrane region" description="Helical" evidence="1">
    <location>
        <begin position="140"/>
        <end position="162"/>
    </location>
</feature>
<accession>A0A7W7ZHP4</accession>
<dbReference type="PANTHER" id="PTHR40106:SF1">
    <property type="entry name" value="INNER MEMBRANE PROTEIN RCLC"/>
    <property type="match status" value="1"/>
</dbReference>
<dbReference type="AlphaFoldDB" id="A0A7W7ZHP4"/>
<comment type="caution">
    <text evidence="2">The sequence shown here is derived from an EMBL/GenBank/DDBJ whole genome shotgun (WGS) entry which is preliminary data.</text>
</comment>
<dbReference type="EMBL" id="JACHIP010000009">
    <property type="protein sequence ID" value="MBB5060068.1"/>
    <property type="molecule type" value="Genomic_DNA"/>
</dbReference>
<dbReference type="PANTHER" id="PTHR40106">
    <property type="entry name" value="INNER MEMBRANE PROTEIN RCLC"/>
    <property type="match status" value="1"/>
</dbReference>
<keyword evidence="1" id="KW-0472">Membrane</keyword>
<name>A0A7W7ZHP4_9BACT</name>
<feature type="transmembrane region" description="Helical" evidence="1">
    <location>
        <begin position="66"/>
        <end position="91"/>
    </location>
</feature>
<sequence>MTSVAAAAPAPVLGVTPITAERAGETIVRYGLVLVIAWFAIMKFTIVEAEGIKPLVTGSPLLGWAYHFLSVGSFSRCLGLVELAIACLIALRPVSARACLIGSAGGIGMFLTTLTFLFQRVAWDASLGGFPAPSAAVGEFLIKDIVLLGAAVWSFGEAWTAVSDRRSRLKT</sequence>
<dbReference type="InterPro" id="IPR007339">
    <property type="entry name" value="RclC-like"/>
</dbReference>
<evidence type="ECO:0000313" key="3">
    <source>
        <dbReference type="Proteomes" id="UP000540989"/>
    </source>
</evidence>
<proteinExistence type="predicted"/>
<evidence type="ECO:0000256" key="1">
    <source>
        <dbReference type="SAM" id="Phobius"/>
    </source>
</evidence>
<keyword evidence="1" id="KW-0812">Transmembrane</keyword>